<dbReference type="InterPro" id="IPR002104">
    <property type="entry name" value="Integrase_catalytic"/>
</dbReference>
<evidence type="ECO:0000259" key="4">
    <source>
        <dbReference type="PROSITE" id="PS51898"/>
    </source>
</evidence>
<dbReference type="EMBL" id="FQUM01000010">
    <property type="protein sequence ID" value="SHF82361.1"/>
    <property type="molecule type" value="Genomic_DNA"/>
</dbReference>
<dbReference type="GO" id="GO:0003677">
    <property type="term" value="F:DNA binding"/>
    <property type="evidence" value="ECO:0007669"/>
    <property type="project" value="UniProtKB-KW"/>
</dbReference>
<evidence type="ECO:0000256" key="2">
    <source>
        <dbReference type="ARBA" id="ARBA00023125"/>
    </source>
</evidence>
<proteinExistence type="inferred from homology"/>
<dbReference type="GO" id="GO:0006310">
    <property type="term" value="P:DNA recombination"/>
    <property type="evidence" value="ECO:0007669"/>
    <property type="project" value="UniProtKB-KW"/>
</dbReference>
<dbReference type="Gene3D" id="1.10.150.130">
    <property type="match status" value="1"/>
</dbReference>
<dbReference type="PANTHER" id="PTHR30349:SF64">
    <property type="entry name" value="PROPHAGE INTEGRASE INTD-RELATED"/>
    <property type="match status" value="1"/>
</dbReference>
<keyword evidence="3" id="KW-0233">DNA recombination</keyword>
<reference evidence="5 6" key="1">
    <citation type="submission" date="2016-11" db="EMBL/GenBank/DDBJ databases">
        <authorList>
            <person name="Jaros S."/>
            <person name="Januszkiewicz K."/>
            <person name="Wedrychowicz H."/>
        </authorList>
    </citation>
    <scope>NUCLEOTIDE SEQUENCE [LARGE SCALE GENOMIC DNA]</scope>
    <source>
        <strain evidence="5 6">DSM 26910</strain>
    </source>
</reference>
<evidence type="ECO:0000256" key="3">
    <source>
        <dbReference type="ARBA" id="ARBA00023172"/>
    </source>
</evidence>
<evidence type="ECO:0000313" key="5">
    <source>
        <dbReference type="EMBL" id="SHF82361.1"/>
    </source>
</evidence>
<dbReference type="OrthoDB" id="1493636at2"/>
<dbReference type="GO" id="GO:0015074">
    <property type="term" value="P:DNA integration"/>
    <property type="evidence" value="ECO:0007669"/>
    <property type="project" value="InterPro"/>
</dbReference>
<dbReference type="PANTHER" id="PTHR30349">
    <property type="entry name" value="PHAGE INTEGRASE-RELATED"/>
    <property type="match status" value="1"/>
</dbReference>
<dbReference type="RefSeq" id="WP_073003092.1">
    <property type="nucleotide sequence ID" value="NZ_FQUM01000010.1"/>
</dbReference>
<sequence>MPTISYEINKLKNDRYAIHVRLSDGLKRVFRRKTGLTINIRNWDTKSNLPKQIDEIEKLKRKKLIDLREEIYNRYDTAILEEQEINKTWLDDCVESFMGIRKTTDKDRLTKYFDYYIKSVLPYKSQKGKTKGVSNRTIQKYNTLKDKIISFEKHTNKEYYIKDVSPKFGMEFDKYLSEVEKLGESTTGGYIAALKTMCMYAGDKDEMKNHPKVKSIGVYTGERKIKTILSIKELEAIKDANILDESLQIARDWLIIGCNTAQRVSDLLPLTKENIVTIDGSEVIELTNRKTGKELYIPLFDEVKEVLNKYDGGFPPNMSDQHFNRQIKKVAKIAKLTYLEYGELNNPETKRKEKGEFPKWKLVSSHIMRRSFATNYYGKYPTPLLMQITKHATEKQFREYIHKDAMDHVKQFEYEIEKKKKEANEKSKIVKLNNVG</sequence>
<protein>
    <submittedName>
        <fullName evidence="5">Site-specific recombinase XerD</fullName>
    </submittedName>
</protein>
<feature type="domain" description="Tyr recombinase" evidence="4">
    <location>
        <begin position="224"/>
        <end position="414"/>
    </location>
</feature>
<dbReference type="SUPFAM" id="SSF56349">
    <property type="entry name" value="DNA breaking-rejoining enzymes"/>
    <property type="match status" value="1"/>
</dbReference>
<dbReference type="InterPro" id="IPR013762">
    <property type="entry name" value="Integrase-like_cat_sf"/>
</dbReference>
<dbReference type="InterPro" id="IPR025269">
    <property type="entry name" value="SAM-like_dom"/>
</dbReference>
<evidence type="ECO:0000313" key="6">
    <source>
        <dbReference type="Proteomes" id="UP000184164"/>
    </source>
</evidence>
<dbReference type="Proteomes" id="UP000184164">
    <property type="component" value="Unassembled WGS sequence"/>
</dbReference>
<dbReference type="PROSITE" id="PS51898">
    <property type="entry name" value="TYR_RECOMBINASE"/>
    <property type="match status" value="1"/>
</dbReference>
<dbReference type="AlphaFoldDB" id="A0A1M5ETF3"/>
<accession>A0A1M5ETF3</accession>
<dbReference type="Gene3D" id="1.10.443.10">
    <property type="entry name" value="Intergrase catalytic core"/>
    <property type="match status" value="1"/>
</dbReference>
<organism evidence="5 6">
    <name type="scientific">Mariniphaga anaerophila</name>
    <dbReference type="NCBI Taxonomy" id="1484053"/>
    <lineage>
        <taxon>Bacteria</taxon>
        <taxon>Pseudomonadati</taxon>
        <taxon>Bacteroidota</taxon>
        <taxon>Bacteroidia</taxon>
        <taxon>Marinilabiliales</taxon>
        <taxon>Prolixibacteraceae</taxon>
        <taxon>Mariniphaga</taxon>
    </lineage>
</organism>
<name>A0A1M5ETF3_9BACT</name>
<dbReference type="STRING" id="1484053.SAMN05444274_11011"/>
<dbReference type="Pfam" id="PF13102">
    <property type="entry name" value="Phage_int_SAM_5"/>
    <property type="match status" value="1"/>
</dbReference>
<dbReference type="InterPro" id="IPR011010">
    <property type="entry name" value="DNA_brk_join_enz"/>
</dbReference>
<keyword evidence="6" id="KW-1185">Reference proteome</keyword>
<dbReference type="Pfam" id="PF00589">
    <property type="entry name" value="Phage_integrase"/>
    <property type="match status" value="1"/>
</dbReference>
<dbReference type="InterPro" id="IPR010998">
    <property type="entry name" value="Integrase_recombinase_N"/>
</dbReference>
<comment type="similarity">
    <text evidence="1">Belongs to the 'phage' integrase family.</text>
</comment>
<keyword evidence="2" id="KW-0238">DNA-binding</keyword>
<evidence type="ECO:0000256" key="1">
    <source>
        <dbReference type="ARBA" id="ARBA00008857"/>
    </source>
</evidence>
<dbReference type="InterPro" id="IPR050090">
    <property type="entry name" value="Tyrosine_recombinase_XerCD"/>
</dbReference>
<gene>
    <name evidence="5" type="ORF">SAMN05444274_11011</name>
</gene>